<gene>
    <name evidence="1" type="ORF">FJW01_05095</name>
</gene>
<protein>
    <submittedName>
        <fullName evidence="1">DUF2778 domain-containing protein</fullName>
    </submittedName>
</protein>
<dbReference type="Proteomes" id="UP000317747">
    <property type="component" value="Unassembled WGS sequence"/>
</dbReference>
<accession>A0A506QKR7</accession>
<dbReference type="EMBL" id="VHJA01000037">
    <property type="protein sequence ID" value="TPV45668.1"/>
    <property type="molecule type" value="Genomic_DNA"/>
</dbReference>
<proteinExistence type="predicted"/>
<evidence type="ECO:0000313" key="2">
    <source>
        <dbReference type="Proteomes" id="UP000317747"/>
    </source>
</evidence>
<reference evidence="1 2" key="1">
    <citation type="submission" date="2019-06" db="EMBL/GenBank/DDBJ databases">
        <title>Taxogenomics and systematics of the genus Pantoea.</title>
        <authorList>
            <person name="Tambong J.T."/>
        </authorList>
    </citation>
    <scope>NUCLEOTIDE SEQUENCE [LARGE SCALE GENOMIC DNA]</scope>
    <source>
        <strain evidence="1 2">LMG 24200</strain>
    </source>
</reference>
<keyword evidence="2" id="KW-1185">Reference proteome</keyword>
<dbReference type="AlphaFoldDB" id="A0A506QKR7"/>
<sequence length="84" mass="9451">MDDSIDVQGVRRDNLCPPPVTPSGLSEGCIALQHPISLNYLREILLQSNPTLNTFVRQLKAYGTIKVYSRCELFYPACCLFFAQ</sequence>
<organism evidence="1 2">
    <name type="scientific">Pantoea deleyi</name>
    <dbReference type="NCBI Taxonomy" id="470932"/>
    <lineage>
        <taxon>Bacteria</taxon>
        <taxon>Pseudomonadati</taxon>
        <taxon>Pseudomonadota</taxon>
        <taxon>Gammaproteobacteria</taxon>
        <taxon>Enterobacterales</taxon>
        <taxon>Erwiniaceae</taxon>
        <taxon>Pantoea</taxon>
    </lineage>
</organism>
<evidence type="ECO:0000313" key="1">
    <source>
        <dbReference type="EMBL" id="TPV45668.1"/>
    </source>
</evidence>
<dbReference type="OrthoDB" id="6490254at2"/>
<name>A0A506QKR7_9GAMM</name>
<comment type="caution">
    <text evidence="1">The sequence shown here is derived from an EMBL/GenBank/DDBJ whole genome shotgun (WGS) entry which is preliminary data.</text>
</comment>